<name>G7L8S0_MEDTR</name>
<protein>
    <submittedName>
        <fullName evidence="1 2">Uncharacterized protein</fullName>
    </submittedName>
</protein>
<evidence type="ECO:0000313" key="3">
    <source>
        <dbReference type="Proteomes" id="UP000002051"/>
    </source>
</evidence>
<evidence type="ECO:0000313" key="1">
    <source>
        <dbReference type="EMBL" id="AET04410.1"/>
    </source>
</evidence>
<dbReference type="PaxDb" id="3880-AET04410"/>
<dbReference type="EnsemblPlants" id="AET04410">
    <property type="protein sequence ID" value="AET04410"/>
    <property type="gene ID" value="MTR_8g088490"/>
</dbReference>
<dbReference type="AlphaFoldDB" id="G7L8S0"/>
<proteinExistence type="predicted"/>
<dbReference type="Proteomes" id="UP000002051">
    <property type="component" value="Chromosome 8"/>
</dbReference>
<organism evidence="1 3">
    <name type="scientific">Medicago truncatula</name>
    <name type="common">Barrel medic</name>
    <name type="synonym">Medicago tribuloides</name>
    <dbReference type="NCBI Taxonomy" id="3880"/>
    <lineage>
        <taxon>Eukaryota</taxon>
        <taxon>Viridiplantae</taxon>
        <taxon>Streptophyta</taxon>
        <taxon>Embryophyta</taxon>
        <taxon>Tracheophyta</taxon>
        <taxon>Spermatophyta</taxon>
        <taxon>Magnoliopsida</taxon>
        <taxon>eudicotyledons</taxon>
        <taxon>Gunneridae</taxon>
        <taxon>Pentapetalae</taxon>
        <taxon>rosids</taxon>
        <taxon>fabids</taxon>
        <taxon>Fabales</taxon>
        <taxon>Fabaceae</taxon>
        <taxon>Papilionoideae</taxon>
        <taxon>50 kb inversion clade</taxon>
        <taxon>NPAAA clade</taxon>
        <taxon>Hologalegina</taxon>
        <taxon>IRL clade</taxon>
        <taxon>Trifolieae</taxon>
        <taxon>Medicago</taxon>
    </lineage>
</organism>
<keyword evidence="3" id="KW-1185">Reference proteome</keyword>
<dbReference type="EMBL" id="CM001224">
    <property type="protein sequence ID" value="AET04410.1"/>
    <property type="molecule type" value="Genomic_DNA"/>
</dbReference>
<evidence type="ECO:0000313" key="2">
    <source>
        <dbReference type="EnsemblPlants" id="AET04410"/>
    </source>
</evidence>
<gene>
    <name evidence="1" type="ordered locus">MTR_8g088490</name>
</gene>
<accession>G7L8S0</accession>
<reference evidence="1 3" key="2">
    <citation type="journal article" date="2014" name="BMC Genomics">
        <title>An improved genome release (version Mt4.0) for the model legume Medicago truncatula.</title>
        <authorList>
            <person name="Tang H."/>
            <person name="Krishnakumar V."/>
            <person name="Bidwell S."/>
            <person name="Rosen B."/>
            <person name="Chan A."/>
            <person name="Zhou S."/>
            <person name="Gentzbittel L."/>
            <person name="Childs K.L."/>
            <person name="Yandell M."/>
            <person name="Gundlach H."/>
            <person name="Mayer K.F."/>
            <person name="Schwartz D.C."/>
            <person name="Town C.D."/>
        </authorList>
    </citation>
    <scope>GENOME REANNOTATION</scope>
    <source>
        <strain evidence="2 3">cv. Jemalong A17</strain>
    </source>
</reference>
<sequence>MIQTNNEAITTIRCGGCVTVSFNVGYRQREKDATIYTVQRVLTFGLASCRVKSKLAPNLTDSTSDKIEEIGLTRLILSEFAIFH</sequence>
<reference evidence="2" key="3">
    <citation type="submission" date="2015-04" db="UniProtKB">
        <authorList>
            <consortium name="EnsemblPlants"/>
        </authorList>
    </citation>
    <scope>IDENTIFICATION</scope>
    <source>
        <strain evidence="2">cv. Jemalong A17</strain>
    </source>
</reference>
<dbReference type="HOGENOM" id="CLU_2530959_0_0_1"/>
<reference evidence="1 3" key="1">
    <citation type="journal article" date="2011" name="Nature">
        <title>The Medicago genome provides insight into the evolution of rhizobial symbioses.</title>
        <authorList>
            <person name="Young N.D."/>
            <person name="Debelle F."/>
            <person name="Oldroyd G.E."/>
            <person name="Geurts R."/>
            <person name="Cannon S.B."/>
            <person name="Udvardi M.K."/>
            <person name="Benedito V.A."/>
            <person name="Mayer K.F."/>
            <person name="Gouzy J."/>
            <person name="Schoof H."/>
            <person name="Van de Peer Y."/>
            <person name="Proost S."/>
            <person name="Cook D.R."/>
            <person name="Meyers B.C."/>
            <person name="Spannagl M."/>
            <person name="Cheung F."/>
            <person name="De Mita S."/>
            <person name="Krishnakumar V."/>
            <person name="Gundlach H."/>
            <person name="Zhou S."/>
            <person name="Mudge J."/>
            <person name="Bharti A.K."/>
            <person name="Murray J.D."/>
            <person name="Naoumkina M.A."/>
            <person name="Rosen B."/>
            <person name="Silverstein K.A."/>
            <person name="Tang H."/>
            <person name="Rombauts S."/>
            <person name="Zhao P.X."/>
            <person name="Zhou P."/>
            <person name="Barbe V."/>
            <person name="Bardou P."/>
            <person name="Bechner M."/>
            <person name="Bellec A."/>
            <person name="Berger A."/>
            <person name="Berges H."/>
            <person name="Bidwell S."/>
            <person name="Bisseling T."/>
            <person name="Choisne N."/>
            <person name="Couloux A."/>
            <person name="Denny R."/>
            <person name="Deshpande S."/>
            <person name="Dai X."/>
            <person name="Doyle J.J."/>
            <person name="Dudez A.M."/>
            <person name="Farmer A.D."/>
            <person name="Fouteau S."/>
            <person name="Franken C."/>
            <person name="Gibelin C."/>
            <person name="Gish J."/>
            <person name="Goldstein S."/>
            <person name="Gonzalez A.J."/>
            <person name="Green P.J."/>
            <person name="Hallab A."/>
            <person name="Hartog M."/>
            <person name="Hua A."/>
            <person name="Humphray S.J."/>
            <person name="Jeong D.H."/>
            <person name="Jing Y."/>
            <person name="Jocker A."/>
            <person name="Kenton S.M."/>
            <person name="Kim D.J."/>
            <person name="Klee K."/>
            <person name="Lai H."/>
            <person name="Lang C."/>
            <person name="Lin S."/>
            <person name="Macmil S.L."/>
            <person name="Magdelenat G."/>
            <person name="Matthews L."/>
            <person name="McCorrison J."/>
            <person name="Monaghan E.L."/>
            <person name="Mun J.H."/>
            <person name="Najar F.Z."/>
            <person name="Nicholson C."/>
            <person name="Noirot C."/>
            <person name="O'Bleness M."/>
            <person name="Paule C.R."/>
            <person name="Poulain J."/>
            <person name="Prion F."/>
            <person name="Qin B."/>
            <person name="Qu C."/>
            <person name="Retzel E.F."/>
            <person name="Riddle C."/>
            <person name="Sallet E."/>
            <person name="Samain S."/>
            <person name="Samson N."/>
            <person name="Sanders I."/>
            <person name="Saurat O."/>
            <person name="Scarpelli C."/>
            <person name="Schiex T."/>
            <person name="Segurens B."/>
            <person name="Severin A.J."/>
            <person name="Sherrier D.J."/>
            <person name="Shi R."/>
            <person name="Sims S."/>
            <person name="Singer S.R."/>
            <person name="Sinharoy S."/>
            <person name="Sterck L."/>
            <person name="Viollet A."/>
            <person name="Wang B.B."/>
            <person name="Wang K."/>
            <person name="Wang M."/>
            <person name="Wang X."/>
            <person name="Warfsmann J."/>
            <person name="Weissenbach J."/>
            <person name="White D.D."/>
            <person name="White J.D."/>
            <person name="Wiley G.B."/>
            <person name="Wincker P."/>
            <person name="Xing Y."/>
            <person name="Yang L."/>
            <person name="Yao Z."/>
            <person name="Ying F."/>
            <person name="Zhai J."/>
            <person name="Zhou L."/>
            <person name="Zuber A."/>
            <person name="Denarie J."/>
            <person name="Dixon R.A."/>
            <person name="May G.D."/>
            <person name="Schwartz D.C."/>
            <person name="Rogers J."/>
            <person name="Quetier F."/>
            <person name="Town C.D."/>
            <person name="Roe B.A."/>
        </authorList>
    </citation>
    <scope>NUCLEOTIDE SEQUENCE [LARGE SCALE GENOMIC DNA]</scope>
    <source>
        <strain evidence="1">A17</strain>
        <strain evidence="2 3">cv. Jemalong A17</strain>
    </source>
</reference>